<reference evidence="3 4" key="1">
    <citation type="journal article" date="2008" name="BMC Genomics">
        <title>Complete genome of Phenylobacterium zucineum - a novel facultative intracellular bacterium isolated from human erythroleukemia cell line K562.</title>
        <authorList>
            <person name="Luo Y."/>
            <person name="Xu X."/>
            <person name="Ding Z."/>
            <person name="Liu Z."/>
            <person name="Zhang B."/>
            <person name="Yan Z."/>
            <person name="Sun J."/>
            <person name="Hu S."/>
            <person name="Hu X."/>
        </authorList>
    </citation>
    <scope>NUCLEOTIDE SEQUENCE [LARGE SCALE GENOMIC DNA]</scope>
    <source>
        <strain evidence="3 4">HLK1</strain>
    </source>
</reference>
<dbReference type="SUPFAM" id="SSF47616">
    <property type="entry name" value="GST C-terminal domain-like"/>
    <property type="match status" value="1"/>
</dbReference>
<evidence type="ECO:0000256" key="1">
    <source>
        <dbReference type="SAM" id="MobiDB-lite"/>
    </source>
</evidence>
<dbReference type="PROSITE" id="PS50404">
    <property type="entry name" value="GST_NTER"/>
    <property type="match status" value="1"/>
</dbReference>
<dbReference type="RefSeq" id="WP_012521689.1">
    <property type="nucleotide sequence ID" value="NC_011144.1"/>
</dbReference>
<dbReference type="OrthoDB" id="5791869at2"/>
<dbReference type="CDD" id="cd00570">
    <property type="entry name" value="GST_N_family"/>
    <property type="match status" value="1"/>
</dbReference>
<feature type="domain" description="GST N-terminal" evidence="2">
    <location>
        <begin position="2"/>
        <end position="81"/>
    </location>
</feature>
<dbReference type="STRING" id="450851.PHZ_c1129"/>
<dbReference type="GO" id="GO:0016740">
    <property type="term" value="F:transferase activity"/>
    <property type="evidence" value="ECO:0007669"/>
    <property type="project" value="UniProtKB-KW"/>
</dbReference>
<dbReference type="AlphaFoldDB" id="B4R810"/>
<organism evidence="3 4">
    <name type="scientific">Phenylobacterium zucineum (strain HLK1)</name>
    <dbReference type="NCBI Taxonomy" id="450851"/>
    <lineage>
        <taxon>Bacteria</taxon>
        <taxon>Pseudomonadati</taxon>
        <taxon>Pseudomonadota</taxon>
        <taxon>Alphaproteobacteria</taxon>
        <taxon>Caulobacterales</taxon>
        <taxon>Caulobacteraceae</taxon>
        <taxon>Phenylobacterium</taxon>
    </lineage>
</organism>
<dbReference type="SUPFAM" id="SSF52833">
    <property type="entry name" value="Thioredoxin-like"/>
    <property type="match status" value="1"/>
</dbReference>
<dbReference type="eggNOG" id="COG0625">
    <property type="taxonomic scope" value="Bacteria"/>
</dbReference>
<evidence type="ECO:0000259" key="2">
    <source>
        <dbReference type="PROSITE" id="PS50404"/>
    </source>
</evidence>
<protein>
    <submittedName>
        <fullName evidence="3">Glutathione S-transferase</fullName>
    </submittedName>
</protein>
<dbReference type="InterPro" id="IPR036249">
    <property type="entry name" value="Thioredoxin-like_sf"/>
</dbReference>
<evidence type="ECO:0000313" key="3">
    <source>
        <dbReference type="EMBL" id="ACG77543.1"/>
    </source>
</evidence>
<dbReference type="HOGENOM" id="CLU_039745_2_0_5"/>
<dbReference type="Pfam" id="PF13417">
    <property type="entry name" value="GST_N_3"/>
    <property type="match status" value="1"/>
</dbReference>
<dbReference type="EMBL" id="CP000747">
    <property type="protein sequence ID" value="ACG77543.1"/>
    <property type="molecule type" value="Genomic_DNA"/>
</dbReference>
<keyword evidence="4" id="KW-1185">Reference proteome</keyword>
<proteinExistence type="predicted"/>
<dbReference type="Pfam" id="PF13410">
    <property type="entry name" value="GST_C_2"/>
    <property type="match status" value="1"/>
</dbReference>
<dbReference type="Gene3D" id="3.40.30.110">
    <property type="match status" value="2"/>
</dbReference>
<dbReference type="Proteomes" id="UP000001868">
    <property type="component" value="Chromosome"/>
</dbReference>
<evidence type="ECO:0000313" key="4">
    <source>
        <dbReference type="Proteomes" id="UP000001868"/>
    </source>
</evidence>
<keyword evidence="3" id="KW-0808">Transferase</keyword>
<accession>B4R810</accession>
<dbReference type="InterPro" id="IPR004045">
    <property type="entry name" value="Glutathione_S-Trfase_N"/>
</dbReference>
<name>B4R810_PHEZH</name>
<sequence>MAGIVLHHYDTSPFSEKVRVMLGVKGLEWRSVIQPVVMPKPELVPLTGGYRRIPVMQIGADVYCDTQAILAELDARHPEPATARGGDWAVNLWADRLWFQASVAVVFAQIGDAVPREFIEDREKLSGRPFDIAGMRAAAPHMRAQWRAYAAWVEDGLSGVDFLGGTKVSLGDIAAYMNVWWLGAAAPAAAETLLAGLDRVQDWRARIAAIGHGRRTEMSGAEALRAAADASPAPVPDSDPDDPSGLKPGEAVTVQADDYGRDPVTGRLAALTRERIVIAREGEGLGLVHVHFPRAGYALARA</sequence>
<gene>
    <name evidence="3" type="ordered locus">PHZ_c1129</name>
</gene>
<dbReference type="InterPro" id="IPR036282">
    <property type="entry name" value="Glutathione-S-Trfase_C_sf"/>
</dbReference>
<feature type="region of interest" description="Disordered" evidence="1">
    <location>
        <begin position="221"/>
        <end position="250"/>
    </location>
</feature>
<dbReference type="KEGG" id="pzu:PHZ_c1129"/>